<evidence type="ECO:0000256" key="1">
    <source>
        <dbReference type="SAM" id="Phobius"/>
    </source>
</evidence>
<dbReference type="AlphaFoldDB" id="A0A819H8M7"/>
<dbReference type="Proteomes" id="UP000663891">
    <property type="component" value="Unassembled WGS sequence"/>
</dbReference>
<feature type="transmembrane region" description="Helical" evidence="1">
    <location>
        <begin position="108"/>
        <end position="126"/>
    </location>
</feature>
<dbReference type="EMBL" id="CAJOAY010001846">
    <property type="protein sequence ID" value="CAF3893589.1"/>
    <property type="molecule type" value="Genomic_DNA"/>
</dbReference>
<feature type="transmembrane region" description="Helical" evidence="1">
    <location>
        <begin position="26"/>
        <end position="42"/>
    </location>
</feature>
<dbReference type="EMBL" id="CAJNOG010000290">
    <property type="protein sequence ID" value="CAF1149451.1"/>
    <property type="molecule type" value="Genomic_DNA"/>
</dbReference>
<comment type="caution">
    <text evidence="5">The sequence shown here is derived from an EMBL/GenBank/DDBJ whole genome shotgun (WGS) entry which is preliminary data.</text>
</comment>
<keyword evidence="1" id="KW-0812">Transmembrane</keyword>
<dbReference type="Proteomes" id="UP000663844">
    <property type="component" value="Unassembled WGS sequence"/>
</dbReference>
<dbReference type="Proteomes" id="UP000663881">
    <property type="component" value="Unassembled WGS sequence"/>
</dbReference>
<dbReference type="EMBL" id="CAJOAZ010000143">
    <property type="protein sequence ID" value="CAF3550739.1"/>
    <property type="molecule type" value="Genomic_DNA"/>
</dbReference>
<keyword evidence="1" id="KW-0472">Membrane</keyword>
<accession>A0A819H8M7</accession>
<organism evidence="5 6">
    <name type="scientific">Adineta steineri</name>
    <dbReference type="NCBI Taxonomy" id="433720"/>
    <lineage>
        <taxon>Eukaryota</taxon>
        <taxon>Metazoa</taxon>
        <taxon>Spiralia</taxon>
        <taxon>Gnathifera</taxon>
        <taxon>Rotifera</taxon>
        <taxon>Eurotatoria</taxon>
        <taxon>Bdelloidea</taxon>
        <taxon>Adinetida</taxon>
        <taxon>Adinetidae</taxon>
        <taxon>Adineta</taxon>
    </lineage>
</organism>
<gene>
    <name evidence="3" type="ORF">JYZ213_LOCUS24016</name>
    <name evidence="5" type="ORF">OKA104_LOCUS23792</name>
    <name evidence="4" type="ORF">OXD698_LOCUS3915</name>
    <name evidence="2" type="ORF">VCS650_LOCUS16516</name>
</gene>
<name>A0A819H8M7_9BILA</name>
<dbReference type="EMBL" id="CAJNON010000148">
    <property type="protein sequence ID" value="CAF1034471.1"/>
    <property type="molecule type" value="Genomic_DNA"/>
</dbReference>
<reference evidence="5" key="1">
    <citation type="submission" date="2021-02" db="EMBL/GenBank/DDBJ databases">
        <authorList>
            <person name="Nowell W R."/>
        </authorList>
    </citation>
    <scope>NUCLEOTIDE SEQUENCE</scope>
</reference>
<keyword evidence="1" id="KW-1133">Transmembrane helix</keyword>
<evidence type="ECO:0000313" key="2">
    <source>
        <dbReference type="EMBL" id="CAF1034471.1"/>
    </source>
</evidence>
<dbReference type="Proteomes" id="UP000663845">
    <property type="component" value="Unassembled WGS sequence"/>
</dbReference>
<evidence type="ECO:0000313" key="3">
    <source>
        <dbReference type="EMBL" id="CAF1149451.1"/>
    </source>
</evidence>
<evidence type="ECO:0000313" key="5">
    <source>
        <dbReference type="EMBL" id="CAF3893589.1"/>
    </source>
</evidence>
<proteinExistence type="predicted"/>
<evidence type="ECO:0000313" key="6">
    <source>
        <dbReference type="Proteomes" id="UP000663881"/>
    </source>
</evidence>
<sequence>MALIVSKSNVFVDTHSQFELKTCVDYLWIPTFIIWLFNSMLKKKSNMTRRYFRVLLKFSSVSLTDIKSLLILYIFTLINSNICSNVPLTLLILEQVSPTGSLRHKFDFLTTVLLSLVRMFIIYGLFRVIH</sequence>
<evidence type="ECO:0000313" key="4">
    <source>
        <dbReference type="EMBL" id="CAF3550739.1"/>
    </source>
</evidence>
<protein>
    <submittedName>
        <fullName evidence="5">Uncharacterized protein</fullName>
    </submittedName>
</protein>
<dbReference type="OrthoDB" id="10397638at2759"/>